<evidence type="ECO:0000256" key="4">
    <source>
        <dbReference type="ARBA" id="ARBA00022989"/>
    </source>
</evidence>
<feature type="transmembrane region" description="Helical" evidence="6">
    <location>
        <begin position="104"/>
        <end position="122"/>
    </location>
</feature>
<feature type="transmembrane region" description="Helical" evidence="6">
    <location>
        <begin position="293"/>
        <end position="312"/>
    </location>
</feature>
<feature type="domain" description="Major facilitator superfamily (MFS) profile" evidence="7">
    <location>
        <begin position="65"/>
        <end position="576"/>
    </location>
</feature>
<dbReference type="GO" id="GO:0005886">
    <property type="term" value="C:plasma membrane"/>
    <property type="evidence" value="ECO:0007669"/>
    <property type="project" value="TreeGrafter"/>
</dbReference>
<evidence type="ECO:0000313" key="8">
    <source>
        <dbReference type="EMBL" id="PSN73724.1"/>
    </source>
</evidence>
<feature type="transmembrane region" description="Helical" evidence="6">
    <location>
        <begin position="456"/>
        <end position="480"/>
    </location>
</feature>
<feature type="transmembrane region" description="Helical" evidence="6">
    <location>
        <begin position="552"/>
        <end position="571"/>
    </location>
</feature>
<evidence type="ECO:0000256" key="2">
    <source>
        <dbReference type="ARBA" id="ARBA00022448"/>
    </source>
</evidence>
<dbReference type="EMBL" id="KZ678129">
    <property type="protein sequence ID" value="PSN73724.1"/>
    <property type="molecule type" value="Genomic_DNA"/>
</dbReference>
<feature type="transmembrane region" description="Helical" evidence="6">
    <location>
        <begin position="374"/>
        <end position="394"/>
    </location>
</feature>
<keyword evidence="3 6" id="KW-0812">Transmembrane</keyword>
<dbReference type="GO" id="GO:0022857">
    <property type="term" value="F:transmembrane transporter activity"/>
    <property type="evidence" value="ECO:0007669"/>
    <property type="project" value="InterPro"/>
</dbReference>
<keyword evidence="5 6" id="KW-0472">Membrane</keyword>
<protein>
    <submittedName>
        <fullName evidence="8">MFS general substrate transporter</fullName>
    </submittedName>
</protein>
<evidence type="ECO:0000313" key="9">
    <source>
        <dbReference type="Proteomes" id="UP000240883"/>
    </source>
</evidence>
<feature type="transmembrane region" description="Helical" evidence="6">
    <location>
        <begin position="332"/>
        <end position="354"/>
    </location>
</feature>
<evidence type="ECO:0000256" key="1">
    <source>
        <dbReference type="ARBA" id="ARBA00004141"/>
    </source>
</evidence>
<evidence type="ECO:0000259" key="7">
    <source>
        <dbReference type="PROSITE" id="PS50850"/>
    </source>
</evidence>
<sequence length="586" mass="62887">METKSNDYANEKQETSFIENAHESPVTASLNLEKEKTLEGIDVRNTHAFKGDDSDGKVKWSLRSIFAAIFLAGLYTGSQVILYFTGGSLSFIEEDLGLARGSAWLPTANILAIAAACPYAGYLQDLFGKRYIALCGASFICIGCLLMGTTQSFGQALAGMAISGLGAAIGELTGLAGLAEVVPVKYRGYSLALVTAFVIPFCPYLMYVEMWSNYDTKVSWRWGPWCALIYNGIIGIGLLFTYFPHNHTRAEGFSHRAILKRIDYIGGVLSITGLTLFLVALQSGGYTHAWTSAYVLCTLLFGLLLIALWVVWEWKFAKHPMVPGELFKGQRIVGLAYVIAFAAGMNFFSILNFFPITFSSVYDPIPVQVGLKGLGPAFTTTLGAIGFNAALSTFPGHSREILLVAVLFMTAFAGSLAASTPDNPKLTVALGSLASFGVGGVLVPAATVAMIVCPDAIITTAAALSLSIRTVGGSIGYSIYYNIFATKLTQQLPTYVTEYAIKAGLPLASAEAFVGTFLTAPERVGEIEGVTPEVVRGAVKGSQWAYSQSLKYVWFTSIAFGSIAIICTVLLPSTKKYQTNRIAVQI</sequence>
<accession>A0A2T2P7T5</accession>
<feature type="transmembrane region" description="Helical" evidence="6">
    <location>
        <begin position="222"/>
        <end position="243"/>
    </location>
</feature>
<keyword evidence="4 6" id="KW-1133">Transmembrane helix</keyword>
<keyword evidence="9" id="KW-1185">Reference proteome</keyword>
<feature type="transmembrane region" description="Helical" evidence="6">
    <location>
        <begin position="191"/>
        <end position="210"/>
    </location>
</feature>
<dbReference type="PROSITE" id="PS50850">
    <property type="entry name" value="MFS"/>
    <property type="match status" value="1"/>
</dbReference>
<evidence type="ECO:0000256" key="5">
    <source>
        <dbReference type="ARBA" id="ARBA00023136"/>
    </source>
</evidence>
<evidence type="ECO:0000256" key="3">
    <source>
        <dbReference type="ARBA" id="ARBA00022692"/>
    </source>
</evidence>
<feature type="transmembrane region" description="Helical" evidence="6">
    <location>
        <begin position="131"/>
        <end position="150"/>
    </location>
</feature>
<comment type="subcellular location">
    <subcellularLocation>
        <location evidence="1">Membrane</location>
        <topology evidence="1">Multi-pass membrane protein</topology>
    </subcellularLocation>
</comment>
<keyword evidence="2" id="KW-0813">Transport</keyword>
<dbReference type="SUPFAM" id="SSF103473">
    <property type="entry name" value="MFS general substrate transporter"/>
    <property type="match status" value="1"/>
</dbReference>
<feature type="transmembrane region" description="Helical" evidence="6">
    <location>
        <begin position="426"/>
        <end position="449"/>
    </location>
</feature>
<evidence type="ECO:0000256" key="6">
    <source>
        <dbReference type="SAM" id="Phobius"/>
    </source>
</evidence>
<name>A0A2T2P7T5_CORCC</name>
<dbReference type="AlphaFoldDB" id="A0A2T2P7T5"/>
<dbReference type="InterPro" id="IPR036259">
    <property type="entry name" value="MFS_trans_sf"/>
</dbReference>
<organism evidence="8 9">
    <name type="scientific">Corynespora cassiicola Philippines</name>
    <dbReference type="NCBI Taxonomy" id="1448308"/>
    <lineage>
        <taxon>Eukaryota</taxon>
        <taxon>Fungi</taxon>
        <taxon>Dikarya</taxon>
        <taxon>Ascomycota</taxon>
        <taxon>Pezizomycotina</taxon>
        <taxon>Dothideomycetes</taxon>
        <taxon>Pleosporomycetidae</taxon>
        <taxon>Pleosporales</taxon>
        <taxon>Corynesporascaceae</taxon>
        <taxon>Corynespora</taxon>
    </lineage>
</organism>
<dbReference type="Pfam" id="PF06609">
    <property type="entry name" value="TRI12"/>
    <property type="match status" value="1"/>
</dbReference>
<dbReference type="Gene3D" id="1.20.1250.20">
    <property type="entry name" value="MFS general substrate transporter like domains"/>
    <property type="match status" value="1"/>
</dbReference>
<feature type="transmembrane region" description="Helical" evidence="6">
    <location>
        <begin position="65"/>
        <end position="84"/>
    </location>
</feature>
<dbReference type="InterPro" id="IPR020846">
    <property type="entry name" value="MFS_dom"/>
</dbReference>
<dbReference type="PANTHER" id="PTHR23501:SF109">
    <property type="entry name" value="MAJOR FACILITATOR SUPERFAMILY (MFS) PROFILE DOMAIN-CONTAINING PROTEIN-RELATED"/>
    <property type="match status" value="1"/>
</dbReference>
<dbReference type="Proteomes" id="UP000240883">
    <property type="component" value="Unassembled WGS sequence"/>
</dbReference>
<reference evidence="8 9" key="1">
    <citation type="journal article" date="2018" name="Front. Microbiol.">
        <title>Genome-Wide Analysis of Corynespora cassiicola Leaf Fall Disease Putative Effectors.</title>
        <authorList>
            <person name="Lopez D."/>
            <person name="Ribeiro S."/>
            <person name="Label P."/>
            <person name="Fumanal B."/>
            <person name="Venisse J.S."/>
            <person name="Kohler A."/>
            <person name="de Oliveira R.R."/>
            <person name="Labutti K."/>
            <person name="Lipzen A."/>
            <person name="Lail K."/>
            <person name="Bauer D."/>
            <person name="Ohm R.A."/>
            <person name="Barry K.W."/>
            <person name="Spatafora J."/>
            <person name="Grigoriev I.V."/>
            <person name="Martin F.M."/>
            <person name="Pujade-Renaud V."/>
        </authorList>
    </citation>
    <scope>NUCLEOTIDE SEQUENCE [LARGE SCALE GENOMIC DNA]</scope>
    <source>
        <strain evidence="8 9">Philippines</strain>
    </source>
</reference>
<feature type="transmembrane region" description="Helical" evidence="6">
    <location>
        <begin position="156"/>
        <end position="179"/>
    </location>
</feature>
<dbReference type="PANTHER" id="PTHR23501">
    <property type="entry name" value="MAJOR FACILITATOR SUPERFAMILY"/>
    <property type="match status" value="1"/>
</dbReference>
<feature type="transmembrane region" description="Helical" evidence="6">
    <location>
        <begin position="264"/>
        <end position="281"/>
    </location>
</feature>
<feature type="transmembrane region" description="Helical" evidence="6">
    <location>
        <begin position="401"/>
        <end position="420"/>
    </location>
</feature>
<dbReference type="InterPro" id="IPR010573">
    <property type="entry name" value="MFS_Str1/Tri12-like"/>
</dbReference>
<gene>
    <name evidence="8" type="ORF">BS50DRAFT_194055</name>
</gene>
<proteinExistence type="predicted"/>
<dbReference type="OrthoDB" id="4161376at2759"/>